<proteinExistence type="predicted"/>
<keyword evidence="1" id="KW-0732">Signal</keyword>
<reference evidence="3 4" key="1">
    <citation type="submission" date="2024-06" db="EMBL/GenBank/DDBJ databases">
        <authorList>
            <person name="Li F."/>
        </authorList>
    </citation>
    <scope>NUCLEOTIDE SEQUENCE [LARGE SCALE GENOMIC DNA]</scope>
    <source>
        <strain evidence="3 4">GXAS 311</strain>
    </source>
</reference>
<keyword evidence="3" id="KW-0378">Hydrolase</keyword>
<dbReference type="Gene3D" id="3.60.10.10">
    <property type="entry name" value="Endonuclease/exonuclease/phosphatase"/>
    <property type="match status" value="1"/>
</dbReference>
<dbReference type="Pfam" id="PF03372">
    <property type="entry name" value="Exo_endo_phos"/>
    <property type="match status" value="1"/>
</dbReference>
<protein>
    <submittedName>
        <fullName evidence="3">Endonuclease/exonuclease/phosphatase family protein</fullName>
    </submittedName>
</protein>
<organism evidence="3 4">
    <name type="scientific">Aliikangiella maris</name>
    <dbReference type="NCBI Taxonomy" id="3162458"/>
    <lineage>
        <taxon>Bacteria</taxon>
        <taxon>Pseudomonadati</taxon>
        <taxon>Pseudomonadota</taxon>
        <taxon>Gammaproteobacteria</taxon>
        <taxon>Oceanospirillales</taxon>
        <taxon>Pleioneaceae</taxon>
        <taxon>Aliikangiella</taxon>
    </lineage>
</organism>
<evidence type="ECO:0000313" key="4">
    <source>
        <dbReference type="Proteomes" id="UP001548189"/>
    </source>
</evidence>
<feature type="domain" description="Endonuclease/exonuclease/phosphatase" evidence="2">
    <location>
        <begin position="51"/>
        <end position="412"/>
    </location>
</feature>
<sequence>MFKKTTNLLRAWLAAAAVLTTTTVSAVSTNMCTPLDLDGELLKPINSIRVATFNISLNRYQSGQLISDLQTTDHPQISAVAEIIQRVNPDIILLNEIDYDANHTAIDLFKSNYLSVSQNGQKPVNYPYVFAAQSNTGIPSGFDLDNDGNTDGPGDAFGFGSFPGQYGMAILSKYPIDHFRARTFQKFLWKDMPGALLPDDTSSDEPMDYYSADELAEFRLSSKSHWDIPVWVKGRRVHILAAHPTPPVFDGPEDRNGRRNHDEIRFWADYISGIKQSQYIYDDNGRRGGLRGNAAFVILGDYNADPFDGDSTNNAIAQLLEHSSIQNHFTPGSLGAIEDSQLEGAANLEHTGHPALDTGDFNPAAPGNLRVDYVLPSKRRIQSLCGGVFWPDSTAETRRLVGDGYPVISSDHHLVWSDIKLKVNRFH</sequence>
<keyword evidence="3" id="KW-0540">Nuclease</keyword>
<dbReference type="RefSeq" id="WP_353873526.1">
    <property type="nucleotide sequence ID" value="NZ_JBEVCJ010000002.1"/>
</dbReference>
<accession>A0ABV2BPV0</accession>
<dbReference type="GO" id="GO:0004519">
    <property type="term" value="F:endonuclease activity"/>
    <property type="evidence" value="ECO:0007669"/>
    <property type="project" value="UniProtKB-KW"/>
</dbReference>
<feature type="chain" id="PRO_5046042973" evidence="1">
    <location>
        <begin position="27"/>
        <end position="427"/>
    </location>
</feature>
<evidence type="ECO:0000313" key="3">
    <source>
        <dbReference type="EMBL" id="MET1253975.1"/>
    </source>
</evidence>
<keyword evidence="3" id="KW-0255">Endonuclease</keyword>
<name>A0ABV2BPV0_9GAMM</name>
<dbReference type="InterPro" id="IPR005135">
    <property type="entry name" value="Endo/exonuclease/phosphatase"/>
</dbReference>
<dbReference type="SUPFAM" id="SSF56219">
    <property type="entry name" value="DNase I-like"/>
    <property type="match status" value="1"/>
</dbReference>
<evidence type="ECO:0000256" key="1">
    <source>
        <dbReference type="SAM" id="SignalP"/>
    </source>
</evidence>
<dbReference type="InterPro" id="IPR036691">
    <property type="entry name" value="Endo/exonu/phosph_ase_sf"/>
</dbReference>
<comment type="caution">
    <text evidence="3">The sequence shown here is derived from an EMBL/GenBank/DDBJ whole genome shotgun (WGS) entry which is preliminary data.</text>
</comment>
<dbReference type="EMBL" id="JBEVCJ010000002">
    <property type="protein sequence ID" value="MET1253975.1"/>
    <property type="molecule type" value="Genomic_DNA"/>
</dbReference>
<gene>
    <name evidence="3" type="ORF">ABVT43_02435</name>
</gene>
<feature type="signal peptide" evidence="1">
    <location>
        <begin position="1"/>
        <end position="26"/>
    </location>
</feature>
<dbReference type="Proteomes" id="UP001548189">
    <property type="component" value="Unassembled WGS sequence"/>
</dbReference>
<evidence type="ECO:0000259" key="2">
    <source>
        <dbReference type="Pfam" id="PF03372"/>
    </source>
</evidence>
<keyword evidence="4" id="KW-1185">Reference proteome</keyword>